<evidence type="ECO:0000256" key="9">
    <source>
        <dbReference type="ARBA" id="ARBA00023002"/>
    </source>
</evidence>
<comment type="subcellular location">
    <subcellularLocation>
        <location evidence="1">Cell membrane</location>
        <topology evidence="1">Multi-pass membrane protein</topology>
    </subcellularLocation>
</comment>
<feature type="transmembrane region" description="Helical" evidence="14">
    <location>
        <begin position="6"/>
        <end position="28"/>
    </location>
</feature>
<evidence type="ECO:0000256" key="11">
    <source>
        <dbReference type="ARBA" id="ARBA00023063"/>
    </source>
</evidence>
<evidence type="ECO:0000256" key="6">
    <source>
        <dbReference type="ARBA" id="ARBA00022723"/>
    </source>
</evidence>
<evidence type="ECO:0000256" key="3">
    <source>
        <dbReference type="ARBA" id="ARBA00022475"/>
    </source>
</evidence>
<keyword evidence="8 14" id="KW-1133">Transmembrane helix</keyword>
<name>A0A0D0SLZ3_STAGA</name>
<dbReference type="RefSeq" id="WP_042739280.1">
    <property type="nucleotide sequence ID" value="NZ_BKAX01000004.1"/>
</dbReference>
<dbReference type="FunFam" id="1.20.950.20:FF:000001">
    <property type="entry name" value="Respiratory nitrate reductase subunit gamma"/>
    <property type="match status" value="1"/>
</dbReference>
<dbReference type="OrthoDB" id="9788113at2"/>
<dbReference type="InterPro" id="IPR051936">
    <property type="entry name" value="Heme-iron_electron_transfer"/>
</dbReference>
<evidence type="ECO:0000256" key="12">
    <source>
        <dbReference type="ARBA" id="ARBA00023136"/>
    </source>
</evidence>
<evidence type="ECO:0000313" key="18">
    <source>
        <dbReference type="Proteomes" id="UP000283576"/>
    </source>
</evidence>
<accession>A0A0D0SLZ3</accession>
<keyword evidence="12 14" id="KW-0472">Membrane</keyword>
<keyword evidence="3" id="KW-1003">Cell membrane</keyword>
<dbReference type="PANTHER" id="PTHR30598:SF3">
    <property type="entry name" value="RESPIRATORY NITRATE REDUCTASE 1 GAMMA CHAIN"/>
    <property type="match status" value="1"/>
</dbReference>
<dbReference type="EMBL" id="QXRZ01000002">
    <property type="protein sequence ID" value="RIL43922.1"/>
    <property type="molecule type" value="Genomic_DNA"/>
</dbReference>
<keyword evidence="19" id="KW-1185">Reference proteome</keyword>
<feature type="transmembrane region" description="Helical" evidence="14">
    <location>
        <begin position="175"/>
        <end position="197"/>
    </location>
</feature>
<feature type="transmembrane region" description="Helical" evidence="14">
    <location>
        <begin position="120"/>
        <end position="144"/>
    </location>
</feature>
<sequence length="225" mass="25859">MLNQFLWVILPYICMATFIIGHIARYRFDKLSWTAKSSEFIEKKQLKWGSILFHLGIVPVIMGHFVGLVIPASWLEALGVNDHLYHIGAVYIGSVFGIITLIGMLLLTARRLSIKNVRRLSSALDIIVNIFLLLIVFMGCYATIVTNAVTPTFDYRETISIWFRNLFVFSPNADLMVQVPIAFKMHILLGFAIFALWPFTRLVHVWSVPFTYASRSYIVYRKHKV</sequence>
<evidence type="ECO:0000256" key="10">
    <source>
        <dbReference type="ARBA" id="ARBA00023004"/>
    </source>
</evidence>
<evidence type="ECO:0000256" key="14">
    <source>
        <dbReference type="SAM" id="Phobius"/>
    </source>
</evidence>
<dbReference type="GO" id="GO:0009055">
    <property type="term" value="F:electron transfer activity"/>
    <property type="evidence" value="ECO:0007669"/>
    <property type="project" value="TreeGrafter"/>
</dbReference>
<dbReference type="EMBL" id="BKAX01000004">
    <property type="protein sequence ID" value="GEQ05828.1"/>
    <property type="molecule type" value="Genomic_DNA"/>
</dbReference>
<feature type="binding site" description="axial binding residue" evidence="13">
    <location>
        <position position="64"/>
    </location>
    <ligand>
        <name>heme b</name>
        <dbReference type="ChEBI" id="CHEBI:60344"/>
        <label>1</label>
    </ligand>
    <ligandPart>
        <name>Fe</name>
        <dbReference type="ChEBI" id="CHEBI:18248"/>
    </ligandPart>
</feature>
<evidence type="ECO:0000256" key="2">
    <source>
        <dbReference type="ARBA" id="ARBA00022448"/>
    </source>
</evidence>
<comment type="caution">
    <text evidence="17">The sequence shown here is derived from an EMBL/GenBank/DDBJ whole genome shotgun (WGS) entry which is preliminary data.</text>
</comment>
<dbReference type="GO" id="GO:0019645">
    <property type="term" value="P:anaerobic electron transport chain"/>
    <property type="evidence" value="ECO:0007669"/>
    <property type="project" value="TreeGrafter"/>
</dbReference>
<feature type="domain" description="NarG-like" evidence="15">
    <location>
        <begin position="3"/>
        <end position="222"/>
    </location>
</feature>
<dbReference type="GO" id="GO:0008940">
    <property type="term" value="F:nitrate reductase activity"/>
    <property type="evidence" value="ECO:0007669"/>
    <property type="project" value="InterPro"/>
</dbReference>
<dbReference type="Proteomes" id="UP000321057">
    <property type="component" value="Unassembled WGS sequence"/>
</dbReference>
<dbReference type="GO" id="GO:0005886">
    <property type="term" value="C:plasma membrane"/>
    <property type="evidence" value="ECO:0007669"/>
    <property type="project" value="UniProtKB-SubCell"/>
</dbReference>
<evidence type="ECO:0000259" key="15">
    <source>
        <dbReference type="Pfam" id="PF02665"/>
    </source>
</evidence>
<dbReference type="SUPFAM" id="SSF103501">
    <property type="entry name" value="Respiratory nitrate reductase 1 gamma chain"/>
    <property type="match status" value="1"/>
</dbReference>
<dbReference type="GO" id="GO:0042128">
    <property type="term" value="P:nitrate assimilation"/>
    <property type="evidence" value="ECO:0007669"/>
    <property type="project" value="UniProtKB-KW"/>
</dbReference>
<reference evidence="17 18" key="1">
    <citation type="journal article" date="2016" name="Front. Microbiol.">
        <title>Comprehensive Phylogenetic Analysis of Bovine Non-aureus Staphylococci Species Based on Whole-Genome Sequencing.</title>
        <authorList>
            <person name="Naushad S."/>
            <person name="Barkema H.W."/>
            <person name="Luby C."/>
            <person name="Condas L.A."/>
            <person name="Nobrega D.B."/>
            <person name="Carson D.A."/>
            <person name="De Buck J."/>
        </authorList>
    </citation>
    <scope>NUCLEOTIDE SEQUENCE [LARGE SCALE GENOMIC DNA]</scope>
    <source>
        <strain evidence="17 18">SNUC 1388</strain>
    </source>
</reference>
<evidence type="ECO:0000256" key="13">
    <source>
        <dbReference type="PIRSR" id="PIRSR603816-1"/>
    </source>
</evidence>
<evidence type="ECO:0000313" key="16">
    <source>
        <dbReference type="EMBL" id="GEQ05828.1"/>
    </source>
</evidence>
<keyword evidence="4 13" id="KW-0349">Heme</keyword>
<protein>
    <submittedName>
        <fullName evidence="16 17">Nitrate reductase subunit gamma</fullName>
        <ecNumber evidence="17">1.7.99.4</ecNumber>
    </submittedName>
</protein>
<keyword evidence="7" id="KW-0249">Electron transport</keyword>
<organism evidence="17 18">
    <name type="scientific">Staphylococcus gallinarum</name>
    <dbReference type="NCBI Taxonomy" id="1293"/>
    <lineage>
        <taxon>Bacteria</taxon>
        <taxon>Bacillati</taxon>
        <taxon>Bacillota</taxon>
        <taxon>Bacilli</taxon>
        <taxon>Bacillales</taxon>
        <taxon>Staphylococcaceae</taxon>
        <taxon>Staphylococcus</taxon>
    </lineage>
</organism>
<dbReference type="Proteomes" id="UP000283576">
    <property type="component" value="Unassembled WGS sequence"/>
</dbReference>
<evidence type="ECO:0000256" key="1">
    <source>
        <dbReference type="ARBA" id="ARBA00004651"/>
    </source>
</evidence>
<feature type="transmembrane region" description="Helical" evidence="14">
    <location>
        <begin position="48"/>
        <end position="72"/>
    </location>
</feature>
<keyword evidence="2" id="KW-0813">Transport</keyword>
<gene>
    <name evidence="17" type="primary">narI</name>
    <name evidence="17" type="ORF">BUZ01_04655</name>
    <name evidence="16" type="ORF">SGA02_16560</name>
</gene>
<dbReference type="GO" id="GO:0009325">
    <property type="term" value="C:nitrate reductase complex"/>
    <property type="evidence" value="ECO:0007669"/>
    <property type="project" value="InterPro"/>
</dbReference>
<dbReference type="Gene3D" id="1.20.950.20">
    <property type="entry name" value="Transmembrane di-heme cytochromes, Chain C"/>
    <property type="match status" value="1"/>
</dbReference>
<keyword evidence="11" id="KW-0534">Nitrate assimilation</keyword>
<evidence type="ECO:0000256" key="4">
    <source>
        <dbReference type="ARBA" id="ARBA00022617"/>
    </source>
</evidence>
<dbReference type="Pfam" id="PF02665">
    <property type="entry name" value="Nitrate_red_gam"/>
    <property type="match status" value="1"/>
</dbReference>
<proteinExistence type="predicted"/>
<keyword evidence="5 14" id="KW-0812">Transmembrane</keyword>
<reference evidence="16 19" key="2">
    <citation type="submission" date="2019-07" db="EMBL/GenBank/DDBJ databases">
        <title>Whole genome shotgun sequence of Staphylococcus gallinarum NBRC 109767.</title>
        <authorList>
            <person name="Hosoyama A."/>
            <person name="Uohara A."/>
            <person name="Ohji S."/>
            <person name="Ichikawa N."/>
        </authorList>
    </citation>
    <scope>NUCLEOTIDE SEQUENCE [LARGE SCALE GENOMIC DNA]</scope>
    <source>
        <strain evidence="16 19">NBRC 109767</strain>
    </source>
</reference>
<dbReference type="NCBIfam" id="TIGR00351">
    <property type="entry name" value="narI"/>
    <property type="match status" value="1"/>
</dbReference>
<dbReference type="GO" id="GO:0046872">
    <property type="term" value="F:metal ion binding"/>
    <property type="evidence" value="ECO:0007669"/>
    <property type="project" value="UniProtKB-KW"/>
</dbReference>
<feature type="binding site" description="axial binding residue" evidence="13">
    <location>
        <position position="204"/>
    </location>
    <ligand>
        <name>heme b</name>
        <dbReference type="ChEBI" id="CHEBI:60344"/>
        <label>1</label>
    </ligand>
    <ligandPart>
        <name>Fe</name>
        <dbReference type="ChEBI" id="CHEBI:18248"/>
    </ligandPart>
</feature>
<evidence type="ECO:0000313" key="17">
    <source>
        <dbReference type="EMBL" id="RIL43922.1"/>
    </source>
</evidence>
<dbReference type="PANTHER" id="PTHR30598">
    <property type="entry name" value="NITRATE REDUCTASE PRIVATE CHAPERONE, REDOX ENZYME MATURATION PROTEIN REMP FAMILY"/>
    <property type="match status" value="1"/>
</dbReference>
<feature type="binding site" description="axial binding residue" evidence="13">
    <location>
        <position position="54"/>
    </location>
    <ligand>
        <name>heme b</name>
        <dbReference type="ChEBI" id="CHEBI:60344"/>
        <label>1</label>
    </ligand>
    <ligandPart>
        <name>Fe</name>
        <dbReference type="ChEBI" id="CHEBI:18248"/>
    </ligandPart>
</feature>
<dbReference type="InterPro" id="IPR023234">
    <property type="entry name" value="NarG-like_domain"/>
</dbReference>
<evidence type="ECO:0000313" key="19">
    <source>
        <dbReference type="Proteomes" id="UP000321057"/>
    </source>
</evidence>
<dbReference type="AlphaFoldDB" id="A0A0D0SLZ3"/>
<dbReference type="GO" id="GO:0020037">
    <property type="term" value="F:heme binding"/>
    <property type="evidence" value="ECO:0007669"/>
    <property type="project" value="TreeGrafter"/>
</dbReference>
<dbReference type="GeneID" id="93844326"/>
<evidence type="ECO:0000256" key="7">
    <source>
        <dbReference type="ARBA" id="ARBA00022982"/>
    </source>
</evidence>
<keyword evidence="10 13" id="KW-0408">Iron</keyword>
<evidence type="ECO:0000256" key="8">
    <source>
        <dbReference type="ARBA" id="ARBA00022989"/>
    </source>
</evidence>
<evidence type="ECO:0000256" key="5">
    <source>
        <dbReference type="ARBA" id="ARBA00022692"/>
    </source>
</evidence>
<dbReference type="EC" id="1.7.99.4" evidence="17"/>
<dbReference type="InterPro" id="IPR003816">
    <property type="entry name" value="Nitrate_red_gam"/>
</dbReference>
<keyword evidence="9 17" id="KW-0560">Oxidoreductase</keyword>
<feature type="binding site" description="axial binding residue" evidence="13">
    <location>
        <position position="186"/>
    </location>
    <ligand>
        <name>heme b</name>
        <dbReference type="ChEBI" id="CHEBI:60344"/>
        <label>1</label>
    </ligand>
    <ligandPart>
        <name>Fe</name>
        <dbReference type="ChEBI" id="CHEBI:18248"/>
    </ligandPart>
</feature>
<feature type="transmembrane region" description="Helical" evidence="14">
    <location>
        <begin position="84"/>
        <end position="108"/>
    </location>
</feature>
<dbReference type="InterPro" id="IPR036197">
    <property type="entry name" value="NarG-like_sf"/>
</dbReference>
<keyword evidence="6" id="KW-0479">Metal-binding</keyword>